<evidence type="ECO:0000256" key="1">
    <source>
        <dbReference type="ARBA" id="ARBA00022441"/>
    </source>
</evidence>
<proteinExistence type="predicted"/>
<evidence type="ECO:0000313" key="6">
    <source>
        <dbReference type="EMBL" id="KYM98427.1"/>
    </source>
</evidence>
<evidence type="ECO:0000313" key="7">
    <source>
        <dbReference type="Proteomes" id="UP000078542"/>
    </source>
</evidence>
<dbReference type="EMBL" id="KQ977963">
    <property type="protein sequence ID" value="KYM98427.1"/>
    <property type="molecule type" value="Genomic_DNA"/>
</dbReference>
<accession>A0A151IDG7</accession>
<dbReference type="InterPro" id="IPR051568">
    <property type="entry name" value="LZTR1/Attractin"/>
</dbReference>
<protein>
    <submittedName>
        <fullName evidence="6">Attractin</fullName>
    </submittedName>
</protein>
<name>A0A151IDG7_9HYME</name>
<gene>
    <name evidence="6" type="ORF">ALC62_10867</name>
</gene>
<dbReference type="PANTHER" id="PTHR46376">
    <property type="entry name" value="LEUCINE-ZIPPER-LIKE TRANSCRIPTIONAL REGULATOR 1"/>
    <property type="match status" value="1"/>
</dbReference>
<evidence type="ECO:0000256" key="4">
    <source>
        <dbReference type="PROSITE-ProRule" id="PRU00059"/>
    </source>
</evidence>
<reference evidence="6 7" key="1">
    <citation type="submission" date="2016-03" db="EMBL/GenBank/DDBJ databases">
        <title>Cyphomyrmex costatus WGS genome.</title>
        <authorList>
            <person name="Nygaard S."/>
            <person name="Hu H."/>
            <person name="Boomsma J."/>
            <person name="Zhang G."/>
        </authorList>
    </citation>
    <scope>NUCLEOTIDE SEQUENCE [LARGE SCALE GENOMIC DNA]</scope>
    <source>
        <strain evidence="6">MS0001</strain>
        <tissue evidence="6">Whole body</tissue>
    </source>
</reference>
<dbReference type="GO" id="GO:0005794">
    <property type="term" value="C:Golgi apparatus"/>
    <property type="evidence" value="ECO:0007669"/>
    <property type="project" value="TreeGrafter"/>
</dbReference>
<evidence type="ECO:0000259" key="5">
    <source>
        <dbReference type="PROSITE" id="PS01180"/>
    </source>
</evidence>
<dbReference type="Gene3D" id="2.10.25.10">
    <property type="entry name" value="Laminin"/>
    <property type="match status" value="1"/>
</dbReference>
<feature type="non-terminal residue" evidence="6">
    <location>
        <position position="1"/>
    </location>
</feature>
<comment type="caution">
    <text evidence="4">Lacks conserved residue(s) required for the propagation of feature annotation.</text>
</comment>
<dbReference type="AlphaFoldDB" id="A0A151IDG7"/>
<dbReference type="Proteomes" id="UP000078542">
    <property type="component" value="Unassembled WGS sequence"/>
</dbReference>
<dbReference type="InterPro" id="IPR000742">
    <property type="entry name" value="EGF"/>
</dbReference>
<dbReference type="SUPFAM" id="SSF57196">
    <property type="entry name" value="EGF/Laminin"/>
    <property type="match status" value="1"/>
</dbReference>
<dbReference type="InterPro" id="IPR035914">
    <property type="entry name" value="Sperma_CUB_dom_sf"/>
</dbReference>
<keyword evidence="2" id="KW-0677">Repeat</keyword>
<dbReference type="PROSITE" id="PS01180">
    <property type="entry name" value="CUB"/>
    <property type="match status" value="1"/>
</dbReference>
<keyword evidence="1" id="KW-0880">Kelch repeat</keyword>
<dbReference type="CDD" id="cd00041">
    <property type="entry name" value="CUB"/>
    <property type="match status" value="1"/>
</dbReference>
<dbReference type="SUPFAM" id="SSF49854">
    <property type="entry name" value="Spermadhesin, CUB domain"/>
    <property type="match status" value="1"/>
</dbReference>
<evidence type="ECO:0000256" key="2">
    <source>
        <dbReference type="ARBA" id="ARBA00022737"/>
    </source>
</evidence>
<dbReference type="PANTHER" id="PTHR46376:SF2">
    <property type="entry name" value="DISTRACTED, ISOFORM B"/>
    <property type="match status" value="1"/>
</dbReference>
<dbReference type="PROSITE" id="PS01186">
    <property type="entry name" value="EGF_2"/>
    <property type="match status" value="1"/>
</dbReference>
<dbReference type="SMART" id="SM00042">
    <property type="entry name" value="CUB"/>
    <property type="match status" value="1"/>
</dbReference>
<evidence type="ECO:0000256" key="3">
    <source>
        <dbReference type="ARBA" id="ARBA00023157"/>
    </source>
</evidence>
<sequence length="218" mass="24693">VACIIGVLFFSGRLSERIGSIHDGFGNYTADIRCSWLIESSPNTKIRMHVEQFATECGWDHLYIYDGDSVEAPLLAVFSGLMHKDSYHIRRVPEVIARSGSALLHFYSDVAYNMSGFNITYKINACSSRYSHIDCSGHGVCIEGTCTCDAMWTGEACDVQICPNNCSYHHGQGECDRESHHCRCFHGFKGKKIRRTCNGNLWLIMKRRNIFTYVQKLN</sequence>
<dbReference type="STRING" id="456900.A0A151IDG7"/>
<keyword evidence="7" id="KW-1185">Reference proteome</keyword>
<organism evidence="6 7">
    <name type="scientific">Cyphomyrmex costatus</name>
    <dbReference type="NCBI Taxonomy" id="456900"/>
    <lineage>
        <taxon>Eukaryota</taxon>
        <taxon>Metazoa</taxon>
        <taxon>Ecdysozoa</taxon>
        <taxon>Arthropoda</taxon>
        <taxon>Hexapoda</taxon>
        <taxon>Insecta</taxon>
        <taxon>Pterygota</taxon>
        <taxon>Neoptera</taxon>
        <taxon>Endopterygota</taxon>
        <taxon>Hymenoptera</taxon>
        <taxon>Apocrita</taxon>
        <taxon>Aculeata</taxon>
        <taxon>Formicoidea</taxon>
        <taxon>Formicidae</taxon>
        <taxon>Myrmicinae</taxon>
        <taxon>Cyphomyrmex</taxon>
    </lineage>
</organism>
<dbReference type="InterPro" id="IPR000859">
    <property type="entry name" value="CUB_dom"/>
</dbReference>
<feature type="domain" description="CUB" evidence="5">
    <location>
        <begin position="10"/>
        <end position="124"/>
    </location>
</feature>
<dbReference type="Pfam" id="PF23106">
    <property type="entry name" value="EGF_Teneurin"/>
    <property type="match status" value="1"/>
</dbReference>
<keyword evidence="3" id="KW-1015">Disulfide bond</keyword>
<dbReference type="Gene3D" id="2.60.120.290">
    <property type="entry name" value="Spermadhesin, CUB domain"/>
    <property type="match status" value="1"/>
</dbReference>
<dbReference type="Pfam" id="PF00431">
    <property type="entry name" value="CUB"/>
    <property type="match status" value="1"/>
</dbReference>